<feature type="region of interest" description="Disordered" evidence="1">
    <location>
        <begin position="33"/>
        <end position="61"/>
    </location>
</feature>
<name>A0A7S1PWK8_NEODS</name>
<feature type="region of interest" description="Disordered" evidence="1">
    <location>
        <begin position="164"/>
        <end position="185"/>
    </location>
</feature>
<evidence type="ECO:0000313" key="2">
    <source>
        <dbReference type="EMBL" id="CAD9103203.1"/>
    </source>
</evidence>
<dbReference type="EMBL" id="HBGF01012674">
    <property type="protein sequence ID" value="CAD9103203.1"/>
    <property type="molecule type" value="Transcribed_RNA"/>
</dbReference>
<gene>
    <name evidence="2" type="ORF">NDES1114_LOCUS8390</name>
</gene>
<protein>
    <submittedName>
        <fullName evidence="2">Uncharacterized protein</fullName>
    </submittedName>
</protein>
<proteinExistence type="predicted"/>
<sequence>MLLRRGLPAVAAASEQVIAEAVEALADLRELEAPAAQRGPRSEADGAPEERDSGRSSDLPTRNSDCVHLTWQLRRALLFSRRGDRACSLLHGDSMEGAKRQELLCNALCGAALAQTAVDADSAAWDAYAADVAQSLGVVTSSQSTAALHALVLRCRGHAVPAATGASMAERSTPKQAAPEPAPTNVLLPEKRVRAVEEPNVIYGMLAHARVKSAVLPALRNLPSAFFKGPAPESAILGRLHKPPPSVADCFKSSQQWASDVCCLAHIVRFRNGVLLVVTTIDGHPLYLSNGLKSNAATALGSFVSEQSSQRPASFGNLRDHCLALGPRTGFHADDRRRVQAAHRCVLWIQENGNKLVDKWFAGAERVMRGIRTLADWEQTTVPSRTTEPFYRWFRLLLSDVAKAIGAAK</sequence>
<evidence type="ECO:0000256" key="1">
    <source>
        <dbReference type="SAM" id="MobiDB-lite"/>
    </source>
</evidence>
<feature type="compositionally biased region" description="Basic and acidic residues" evidence="1">
    <location>
        <begin position="40"/>
        <end position="55"/>
    </location>
</feature>
<organism evidence="2">
    <name type="scientific">Neobodo designis</name>
    <name type="common">Flagellated protozoan</name>
    <name type="synonym">Bodo designis</name>
    <dbReference type="NCBI Taxonomy" id="312471"/>
    <lineage>
        <taxon>Eukaryota</taxon>
        <taxon>Discoba</taxon>
        <taxon>Euglenozoa</taxon>
        <taxon>Kinetoplastea</taxon>
        <taxon>Metakinetoplastina</taxon>
        <taxon>Neobodonida</taxon>
        <taxon>Neobodo</taxon>
    </lineage>
</organism>
<reference evidence="2" key="1">
    <citation type="submission" date="2021-01" db="EMBL/GenBank/DDBJ databases">
        <authorList>
            <person name="Corre E."/>
            <person name="Pelletier E."/>
            <person name="Niang G."/>
            <person name="Scheremetjew M."/>
            <person name="Finn R."/>
            <person name="Kale V."/>
            <person name="Holt S."/>
            <person name="Cochrane G."/>
            <person name="Meng A."/>
            <person name="Brown T."/>
            <person name="Cohen L."/>
        </authorList>
    </citation>
    <scope>NUCLEOTIDE SEQUENCE</scope>
    <source>
        <strain evidence="2">CCAP 1951/1</strain>
    </source>
</reference>
<accession>A0A7S1PWK8</accession>
<dbReference type="AlphaFoldDB" id="A0A7S1PWK8"/>